<feature type="chain" id="PRO_5032892321" evidence="3">
    <location>
        <begin position="23"/>
        <end position="275"/>
    </location>
</feature>
<evidence type="ECO:0000313" key="5">
    <source>
        <dbReference type="Proteomes" id="UP000585721"/>
    </source>
</evidence>
<dbReference type="Proteomes" id="UP000585721">
    <property type="component" value="Unassembled WGS sequence"/>
</dbReference>
<keyword evidence="2 3" id="KW-0732">Signal</keyword>
<comment type="similarity">
    <text evidence="1">Belongs to the MlaA family.</text>
</comment>
<proteinExistence type="inferred from homology"/>
<name>A0A841GAB7_9GAMM</name>
<evidence type="ECO:0000256" key="1">
    <source>
        <dbReference type="ARBA" id="ARBA00010634"/>
    </source>
</evidence>
<evidence type="ECO:0000313" key="4">
    <source>
        <dbReference type="EMBL" id="MBB6056074.1"/>
    </source>
</evidence>
<dbReference type="Pfam" id="PF04333">
    <property type="entry name" value="MlaA"/>
    <property type="match status" value="1"/>
</dbReference>
<organism evidence="4 5">
    <name type="scientific">Tolumonas osonensis</name>
    <dbReference type="NCBI Taxonomy" id="675874"/>
    <lineage>
        <taxon>Bacteria</taxon>
        <taxon>Pseudomonadati</taxon>
        <taxon>Pseudomonadota</taxon>
        <taxon>Gammaproteobacteria</taxon>
        <taxon>Aeromonadales</taxon>
        <taxon>Aeromonadaceae</taxon>
        <taxon>Tolumonas</taxon>
    </lineage>
</organism>
<accession>A0A841GAB7</accession>
<dbReference type="PANTHER" id="PTHR30035">
    <property type="entry name" value="LIPOPROTEIN VACJ-RELATED"/>
    <property type="match status" value="1"/>
</dbReference>
<dbReference type="PANTHER" id="PTHR30035:SF3">
    <property type="entry name" value="INTERMEMBRANE PHOSPHOLIPID TRANSPORT SYSTEM LIPOPROTEIN MLAA"/>
    <property type="match status" value="1"/>
</dbReference>
<dbReference type="GO" id="GO:0120010">
    <property type="term" value="P:intermembrane phospholipid transfer"/>
    <property type="evidence" value="ECO:0007669"/>
    <property type="project" value="TreeGrafter"/>
</dbReference>
<reference evidence="4 5" key="1">
    <citation type="submission" date="2020-08" db="EMBL/GenBank/DDBJ databases">
        <title>Genomic Encyclopedia of Type Strains, Phase IV (KMG-IV): sequencing the most valuable type-strain genomes for metagenomic binning, comparative biology and taxonomic classification.</title>
        <authorList>
            <person name="Goeker M."/>
        </authorList>
    </citation>
    <scope>NUCLEOTIDE SEQUENCE [LARGE SCALE GENOMIC DNA]</scope>
    <source>
        <strain evidence="4 5">DSM 22975</strain>
    </source>
</reference>
<dbReference type="EMBL" id="JACHGR010000006">
    <property type="protein sequence ID" value="MBB6056074.1"/>
    <property type="molecule type" value="Genomic_DNA"/>
</dbReference>
<dbReference type="RefSeq" id="WP_188026811.1">
    <property type="nucleotide sequence ID" value="NZ_JACHGR010000006.1"/>
</dbReference>
<sequence length="275" mass="30198">MIPIRKLLSVLVCGFFSSVTYAAATAEDAPAQTDILATHISADYPSGPGGSTDSFPTFNRAMWWLNYDILDKNVFRPVVHGYVEWVPAPFRTGVSNFVANLDEPNNTVNNLLLGEFGHSGASLARFSLNSTVGLLGLFDIATDMGIERREMSMSTVLGRAKMTQGPYFMIPVAGPMTLRSGIGQVVDNLYWPYSYMTTPVTIAKFALSGLDARSKVIDQEAIIDNALDPYITTRDFYLQYQEAKVQGKKAAKMGSKSDAETDAEVEKYLDEIDSE</sequence>
<feature type="signal peptide" evidence="3">
    <location>
        <begin position="1"/>
        <end position="22"/>
    </location>
</feature>
<keyword evidence="5" id="KW-1185">Reference proteome</keyword>
<evidence type="ECO:0000256" key="2">
    <source>
        <dbReference type="ARBA" id="ARBA00022729"/>
    </source>
</evidence>
<protein>
    <submittedName>
        <fullName evidence="4">Phospholipid-binding lipoprotein MlaA</fullName>
    </submittedName>
</protein>
<comment type="caution">
    <text evidence="4">The sequence shown here is derived from an EMBL/GenBank/DDBJ whole genome shotgun (WGS) entry which is preliminary data.</text>
</comment>
<dbReference type="PRINTS" id="PR01805">
    <property type="entry name" value="VACJLIPOPROT"/>
</dbReference>
<keyword evidence="4" id="KW-0449">Lipoprotein</keyword>
<dbReference type="InterPro" id="IPR007428">
    <property type="entry name" value="MlaA"/>
</dbReference>
<dbReference type="GO" id="GO:0016020">
    <property type="term" value="C:membrane"/>
    <property type="evidence" value="ECO:0007669"/>
    <property type="project" value="InterPro"/>
</dbReference>
<dbReference type="AlphaFoldDB" id="A0A841GAB7"/>
<gene>
    <name evidence="4" type="ORF">HNR75_002004</name>
</gene>
<evidence type="ECO:0000256" key="3">
    <source>
        <dbReference type="SAM" id="SignalP"/>
    </source>
</evidence>